<dbReference type="AlphaFoldDB" id="A0A9X0RAH0"/>
<dbReference type="SMART" id="SM00267">
    <property type="entry name" value="GGDEF"/>
    <property type="match status" value="1"/>
</dbReference>
<proteinExistence type="predicted"/>
<feature type="transmembrane region" description="Helical" evidence="3">
    <location>
        <begin position="39"/>
        <end position="59"/>
    </location>
</feature>
<feature type="transmembrane region" description="Helical" evidence="3">
    <location>
        <begin position="125"/>
        <end position="145"/>
    </location>
</feature>
<dbReference type="Gene3D" id="3.30.70.270">
    <property type="match status" value="1"/>
</dbReference>
<feature type="transmembrane region" description="Helical" evidence="3">
    <location>
        <begin position="95"/>
        <end position="113"/>
    </location>
</feature>
<dbReference type="CDD" id="cd01949">
    <property type="entry name" value="GGDEF"/>
    <property type="match status" value="1"/>
</dbReference>
<dbReference type="InterPro" id="IPR000160">
    <property type="entry name" value="GGDEF_dom"/>
</dbReference>
<dbReference type="EC" id="2.7.7.65" evidence="1"/>
<evidence type="ECO:0000256" key="3">
    <source>
        <dbReference type="SAM" id="Phobius"/>
    </source>
</evidence>
<evidence type="ECO:0000256" key="1">
    <source>
        <dbReference type="ARBA" id="ARBA00012528"/>
    </source>
</evidence>
<organism evidence="5 6">
    <name type="scientific">Vibrio metschnikovii</name>
    <dbReference type="NCBI Taxonomy" id="28172"/>
    <lineage>
        <taxon>Bacteria</taxon>
        <taxon>Pseudomonadati</taxon>
        <taxon>Pseudomonadota</taxon>
        <taxon>Gammaproteobacteria</taxon>
        <taxon>Vibrionales</taxon>
        <taxon>Vibrionaceae</taxon>
        <taxon>Vibrio</taxon>
    </lineage>
</organism>
<keyword evidence="3" id="KW-1133">Transmembrane helix</keyword>
<dbReference type="SUPFAM" id="SSF55073">
    <property type="entry name" value="Nucleotide cyclase"/>
    <property type="match status" value="1"/>
</dbReference>
<dbReference type="RefSeq" id="WP_187026983.1">
    <property type="nucleotide sequence ID" value="NZ_JACRUP010000017.1"/>
</dbReference>
<keyword evidence="6" id="KW-1185">Reference proteome</keyword>
<feature type="transmembrane region" description="Helical" evidence="3">
    <location>
        <begin position="9"/>
        <end position="27"/>
    </location>
</feature>
<dbReference type="EMBL" id="JACRUP010000017">
    <property type="protein sequence ID" value="MBC5852718.1"/>
    <property type="molecule type" value="Genomic_DNA"/>
</dbReference>
<evidence type="ECO:0000256" key="2">
    <source>
        <dbReference type="ARBA" id="ARBA00034247"/>
    </source>
</evidence>
<comment type="caution">
    <text evidence="5">The sequence shown here is derived from an EMBL/GenBank/DDBJ whole genome shotgun (WGS) entry which is preliminary data.</text>
</comment>
<feature type="domain" description="GGDEF" evidence="4">
    <location>
        <begin position="261"/>
        <end position="411"/>
    </location>
</feature>
<dbReference type="NCBIfam" id="TIGR00254">
    <property type="entry name" value="GGDEF"/>
    <property type="match status" value="1"/>
</dbReference>
<evidence type="ECO:0000313" key="6">
    <source>
        <dbReference type="Proteomes" id="UP000615796"/>
    </source>
</evidence>
<feature type="transmembrane region" description="Helical" evidence="3">
    <location>
        <begin position="64"/>
        <end position="83"/>
    </location>
</feature>
<dbReference type="InterPro" id="IPR050469">
    <property type="entry name" value="Diguanylate_Cyclase"/>
</dbReference>
<evidence type="ECO:0000313" key="5">
    <source>
        <dbReference type="EMBL" id="MBC5852718.1"/>
    </source>
</evidence>
<feature type="transmembrane region" description="Helical" evidence="3">
    <location>
        <begin position="165"/>
        <end position="186"/>
    </location>
</feature>
<sequence length="411" mass="45865">MSTDFASSSWFRFAFPILLLITVWIGIDNLVMVVQSNIGFAQNLPYVLFITAIAIAHLFKQSRIAMIASVLLVSYLIVQYRLQSPLSDGSTLLELSLLATLLPVACLISYAFYNQGLATRSFAKFIGLLLMLLLWGMLSVTHFYNGSVIDLHEGLLYSVPQISRLPFILVLYLFALVGVCAILVLTRNRMIDATIYSALLLTSTTFIFFHVSFISSILFSLAGVLLILYLIAAGHALAFNDRLTQLPARHALDLDLQRLGKNFTIAMVDVDHFKAFNDTYGHETGDDVLKLVASRLRLVPGNGRAYRYGGEEFTLLFKGKTAEQAKPHLEWLRHDIEHYELVIRDTDTRPANHQEGSKKRKRHKASSVTITISIGICDSHVEPTPKSALTLADQALYNAKKAGRNCIKVIK</sequence>
<dbReference type="PANTHER" id="PTHR45138:SF9">
    <property type="entry name" value="DIGUANYLATE CYCLASE DGCM-RELATED"/>
    <property type="match status" value="1"/>
</dbReference>
<dbReference type="InterPro" id="IPR043128">
    <property type="entry name" value="Rev_trsase/Diguanyl_cyclase"/>
</dbReference>
<name>A0A9X0RAH0_VIBME</name>
<keyword evidence="3" id="KW-0472">Membrane</keyword>
<dbReference type="Proteomes" id="UP000615796">
    <property type="component" value="Unassembled WGS sequence"/>
</dbReference>
<dbReference type="GO" id="GO:1902201">
    <property type="term" value="P:negative regulation of bacterial-type flagellum-dependent cell motility"/>
    <property type="evidence" value="ECO:0007669"/>
    <property type="project" value="TreeGrafter"/>
</dbReference>
<reference evidence="5" key="1">
    <citation type="submission" date="2020-08" db="EMBL/GenBank/DDBJ databases">
        <title>Genome Sequencing and Pan-Genome Analysis of Migratory bird Vibrio Strains, Inner Mongolia.</title>
        <authorList>
            <person name="Zheng L."/>
        </authorList>
    </citation>
    <scope>NUCLEOTIDE SEQUENCE</scope>
    <source>
        <strain evidence="5">M13F</strain>
    </source>
</reference>
<dbReference type="GO" id="GO:0005886">
    <property type="term" value="C:plasma membrane"/>
    <property type="evidence" value="ECO:0007669"/>
    <property type="project" value="TreeGrafter"/>
</dbReference>
<dbReference type="PROSITE" id="PS50887">
    <property type="entry name" value="GGDEF"/>
    <property type="match status" value="1"/>
</dbReference>
<dbReference type="GO" id="GO:0043709">
    <property type="term" value="P:cell adhesion involved in single-species biofilm formation"/>
    <property type="evidence" value="ECO:0007669"/>
    <property type="project" value="TreeGrafter"/>
</dbReference>
<feature type="transmembrane region" description="Helical" evidence="3">
    <location>
        <begin position="193"/>
        <end position="211"/>
    </location>
</feature>
<comment type="catalytic activity">
    <reaction evidence="2">
        <text>2 GTP = 3',3'-c-di-GMP + 2 diphosphate</text>
        <dbReference type="Rhea" id="RHEA:24898"/>
        <dbReference type="ChEBI" id="CHEBI:33019"/>
        <dbReference type="ChEBI" id="CHEBI:37565"/>
        <dbReference type="ChEBI" id="CHEBI:58805"/>
        <dbReference type="EC" id="2.7.7.65"/>
    </reaction>
</comment>
<keyword evidence="3" id="KW-0812">Transmembrane</keyword>
<dbReference type="PANTHER" id="PTHR45138">
    <property type="entry name" value="REGULATORY COMPONENTS OF SENSORY TRANSDUCTION SYSTEM"/>
    <property type="match status" value="1"/>
</dbReference>
<accession>A0A9X0RAH0</accession>
<evidence type="ECO:0000259" key="4">
    <source>
        <dbReference type="PROSITE" id="PS50887"/>
    </source>
</evidence>
<dbReference type="Pfam" id="PF00990">
    <property type="entry name" value="GGDEF"/>
    <property type="match status" value="2"/>
</dbReference>
<feature type="transmembrane region" description="Helical" evidence="3">
    <location>
        <begin position="217"/>
        <end position="239"/>
    </location>
</feature>
<gene>
    <name evidence="5" type="ORF">H8Q88_17585</name>
</gene>
<dbReference type="GO" id="GO:0052621">
    <property type="term" value="F:diguanylate cyclase activity"/>
    <property type="evidence" value="ECO:0007669"/>
    <property type="project" value="UniProtKB-EC"/>
</dbReference>
<protein>
    <recommendedName>
        <fullName evidence="1">diguanylate cyclase</fullName>
        <ecNumber evidence="1">2.7.7.65</ecNumber>
    </recommendedName>
</protein>
<dbReference type="InterPro" id="IPR029787">
    <property type="entry name" value="Nucleotide_cyclase"/>
</dbReference>